<dbReference type="PROSITE" id="PS50862">
    <property type="entry name" value="AA_TRNA_LIGASE_II"/>
    <property type="match status" value="1"/>
</dbReference>
<evidence type="ECO:0000313" key="15">
    <source>
        <dbReference type="EMBL" id="MFC6207807.1"/>
    </source>
</evidence>
<evidence type="ECO:0000256" key="8">
    <source>
        <dbReference type="ARBA" id="ARBA00022917"/>
    </source>
</evidence>
<feature type="binding site" evidence="12">
    <location>
        <position position="383"/>
    </location>
    <ligand>
        <name>L-serine</name>
        <dbReference type="ChEBI" id="CHEBI:33384"/>
    </ligand>
</feature>
<dbReference type="Pfam" id="PF00587">
    <property type="entry name" value="tRNA-synt_2b"/>
    <property type="match status" value="1"/>
</dbReference>
<dbReference type="NCBIfam" id="TIGR00414">
    <property type="entry name" value="serS"/>
    <property type="match status" value="1"/>
</dbReference>
<dbReference type="PRINTS" id="PR00981">
    <property type="entry name" value="TRNASYNTHSER"/>
</dbReference>
<dbReference type="PANTHER" id="PTHR43697">
    <property type="entry name" value="SERYL-TRNA SYNTHETASE"/>
    <property type="match status" value="1"/>
</dbReference>
<feature type="domain" description="Aminoacyl-transfer RNA synthetases class-II family profile" evidence="14">
    <location>
        <begin position="172"/>
        <end position="408"/>
    </location>
</feature>
<dbReference type="InterPro" id="IPR042103">
    <property type="entry name" value="SerRS_1_N_sf"/>
</dbReference>
<comment type="caution">
    <text evidence="15">The sequence shown here is derived from an EMBL/GenBank/DDBJ whole genome shotgun (WGS) entry which is preliminary data.</text>
</comment>
<feature type="binding site" evidence="12">
    <location>
        <begin position="348"/>
        <end position="351"/>
    </location>
    <ligand>
        <name>ATP</name>
        <dbReference type="ChEBI" id="CHEBI:30616"/>
    </ligand>
</feature>
<dbReference type="GO" id="GO:0004828">
    <property type="term" value="F:serine-tRNA ligase activity"/>
    <property type="evidence" value="ECO:0007669"/>
    <property type="project" value="UniProtKB-EC"/>
</dbReference>
<comment type="catalytic activity">
    <reaction evidence="11 12">
        <text>tRNA(Ser) + L-serine + ATP = L-seryl-tRNA(Ser) + AMP + diphosphate + H(+)</text>
        <dbReference type="Rhea" id="RHEA:12292"/>
        <dbReference type="Rhea" id="RHEA-COMP:9669"/>
        <dbReference type="Rhea" id="RHEA-COMP:9703"/>
        <dbReference type="ChEBI" id="CHEBI:15378"/>
        <dbReference type="ChEBI" id="CHEBI:30616"/>
        <dbReference type="ChEBI" id="CHEBI:33019"/>
        <dbReference type="ChEBI" id="CHEBI:33384"/>
        <dbReference type="ChEBI" id="CHEBI:78442"/>
        <dbReference type="ChEBI" id="CHEBI:78533"/>
        <dbReference type="ChEBI" id="CHEBI:456215"/>
        <dbReference type="EC" id="6.1.1.11"/>
    </reaction>
</comment>
<keyword evidence="8 12" id="KW-0648">Protein biosynthesis</keyword>
<dbReference type="SUPFAM" id="SSF55681">
    <property type="entry name" value="Class II aaRS and biotin synthetases"/>
    <property type="match status" value="1"/>
</dbReference>
<proteinExistence type="inferred from homology"/>
<dbReference type="InterPro" id="IPR033729">
    <property type="entry name" value="SerRS_core"/>
</dbReference>
<dbReference type="InterPro" id="IPR045864">
    <property type="entry name" value="aa-tRNA-synth_II/BPL/LPL"/>
</dbReference>
<dbReference type="InterPro" id="IPR006195">
    <property type="entry name" value="aa-tRNA-synth_II"/>
</dbReference>
<feature type="coiled-coil region" evidence="13">
    <location>
        <begin position="45"/>
        <end position="103"/>
    </location>
</feature>
<evidence type="ECO:0000256" key="3">
    <source>
        <dbReference type="ARBA" id="ARBA00010728"/>
    </source>
</evidence>
<comment type="subcellular location">
    <subcellularLocation>
        <location evidence="1 12">Cytoplasm</location>
    </subcellularLocation>
</comment>
<feature type="binding site" evidence="12">
    <location>
        <position position="284"/>
    </location>
    <ligand>
        <name>L-serine</name>
        <dbReference type="ChEBI" id="CHEBI:33384"/>
    </ligand>
</feature>
<dbReference type="PANTHER" id="PTHR43697:SF1">
    <property type="entry name" value="SERINE--TRNA LIGASE"/>
    <property type="match status" value="1"/>
</dbReference>
<accession>A0ABW1SUC3</accession>
<evidence type="ECO:0000256" key="13">
    <source>
        <dbReference type="SAM" id="Coils"/>
    </source>
</evidence>
<evidence type="ECO:0000256" key="2">
    <source>
        <dbReference type="ARBA" id="ARBA00005045"/>
    </source>
</evidence>
<dbReference type="PIRSF" id="PIRSF001529">
    <property type="entry name" value="Ser-tRNA-synth_IIa"/>
    <property type="match status" value="1"/>
</dbReference>
<feature type="binding site" evidence="12">
    <location>
        <begin position="230"/>
        <end position="232"/>
    </location>
    <ligand>
        <name>L-serine</name>
        <dbReference type="ChEBI" id="CHEBI:33384"/>
    </ligand>
</feature>
<dbReference type="InterPro" id="IPR015866">
    <property type="entry name" value="Ser-tRNA-synth_1_N"/>
</dbReference>
<dbReference type="RefSeq" id="WP_125692394.1">
    <property type="nucleotide sequence ID" value="NZ_JBHSSK010000024.1"/>
</dbReference>
<dbReference type="CDD" id="cd00770">
    <property type="entry name" value="SerRS_core"/>
    <property type="match status" value="1"/>
</dbReference>
<protein>
    <recommendedName>
        <fullName evidence="12">Serine--tRNA ligase</fullName>
        <ecNumber evidence="12">6.1.1.11</ecNumber>
    </recommendedName>
    <alternativeName>
        <fullName evidence="12">Seryl-tRNA synthetase</fullName>
        <shortName evidence="12">SerRS</shortName>
    </alternativeName>
    <alternativeName>
        <fullName evidence="12">Seryl-tRNA(Ser/Sec) synthetase</fullName>
    </alternativeName>
</protein>
<evidence type="ECO:0000256" key="5">
    <source>
        <dbReference type="ARBA" id="ARBA00022598"/>
    </source>
</evidence>
<gene>
    <name evidence="12 15" type="primary">serS</name>
    <name evidence="15" type="ORF">ACFP1G_10070</name>
</gene>
<evidence type="ECO:0000256" key="1">
    <source>
        <dbReference type="ARBA" id="ARBA00004496"/>
    </source>
</evidence>
<comment type="caution">
    <text evidence="12">Lacks conserved residue(s) required for the propagation of feature annotation.</text>
</comment>
<dbReference type="Gene3D" id="1.10.287.40">
    <property type="entry name" value="Serine-tRNA synthetase, tRNA binding domain"/>
    <property type="match status" value="1"/>
</dbReference>
<evidence type="ECO:0000256" key="10">
    <source>
        <dbReference type="ARBA" id="ARBA00047929"/>
    </source>
</evidence>
<comment type="domain">
    <text evidence="12">Consists of two distinct domains, a catalytic core and a N-terminal extension that is involved in tRNA binding.</text>
</comment>
<dbReference type="InterPro" id="IPR002314">
    <property type="entry name" value="aa-tRNA-synt_IIb"/>
</dbReference>
<evidence type="ECO:0000256" key="12">
    <source>
        <dbReference type="HAMAP-Rule" id="MF_00176"/>
    </source>
</evidence>
<dbReference type="EC" id="6.1.1.11" evidence="12"/>
<keyword evidence="13" id="KW-0175">Coiled coil</keyword>
<keyword evidence="9 12" id="KW-0030">Aminoacyl-tRNA synthetase</keyword>
<dbReference type="Proteomes" id="UP001596254">
    <property type="component" value="Unassembled WGS sequence"/>
</dbReference>
<organism evidence="15 16">
    <name type="scientific">Levilactobacillus tongjiangensis</name>
    <dbReference type="NCBI Taxonomy" id="2486023"/>
    <lineage>
        <taxon>Bacteria</taxon>
        <taxon>Bacillati</taxon>
        <taxon>Bacillota</taxon>
        <taxon>Bacilli</taxon>
        <taxon>Lactobacillales</taxon>
        <taxon>Lactobacillaceae</taxon>
        <taxon>Levilactobacillus</taxon>
    </lineage>
</organism>
<evidence type="ECO:0000259" key="14">
    <source>
        <dbReference type="PROSITE" id="PS50862"/>
    </source>
</evidence>
<name>A0ABW1SUC3_9LACO</name>
<evidence type="ECO:0000256" key="11">
    <source>
        <dbReference type="ARBA" id="ARBA00048823"/>
    </source>
</evidence>
<evidence type="ECO:0000313" key="16">
    <source>
        <dbReference type="Proteomes" id="UP001596254"/>
    </source>
</evidence>
<keyword evidence="4 12" id="KW-0963">Cytoplasm</keyword>
<comment type="catalytic activity">
    <reaction evidence="10 12">
        <text>tRNA(Sec) + L-serine + ATP = L-seryl-tRNA(Sec) + AMP + diphosphate + H(+)</text>
        <dbReference type="Rhea" id="RHEA:42580"/>
        <dbReference type="Rhea" id="RHEA-COMP:9742"/>
        <dbReference type="Rhea" id="RHEA-COMP:10128"/>
        <dbReference type="ChEBI" id="CHEBI:15378"/>
        <dbReference type="ChEBI" id="CHEBI:30616"/>
        <dbReference type="ChEBI" id="CHEBI:33019"/>
        <dbReference type="ChEBI" id="CHEBI:33384"/>
        <dbReference type="ChEBI" id="CHEBI:78442"/>
        <dbReference type="ChEBI" id="CHEBI:78533"/>
        <dbReference type="ChEBI" id="CHEBI:456215"/>
        <dbReference type="EC" id="6.1.1.11"/>
    </reaction>
</comment>
<comment type="pathway">
    <text evidence="2 12">Aminoacyl-tRNA biosynthesis; selenocysteinyl-tRNA(Sec) biosynthesis; L-seryl-tRNA(Sec) from L-serine and tRNA(Sec): step 1/1.</text>
</comment>
<comment type="subunit">
    <text evidence="12">Homodimer. The tRNA molecule binds across the dimer.</text>
</comment>
<keyword evidence="16" id="KW-1185">Reference proteome</keyword>
<dbReference type="EMBL" id="JBHSSK010000024">
    <property type="protein sequence ID" value="MFC6207807.1"/>
    <property type="molecule type" value="Genomic_DNA"/>
</dbReference>
<dbReference type="SUPFAM" id="SSF46589">
    <property type="entry name" value="tRNA-binding arm"/>
    <property type="match status" value="1"/>
</dbReference>
<evidence type="ECO:0000256" key="4">
    <source>
        <dbReference type="ARBA" id="ARBA00022490"/>
    </source>
</evidence>
<feature type="binding site" evidence="12">
    <location>
        <begin position="261"/>
        <end position="263"/>
    </location>
    <ligand>
        <name>ATP</name>
        <dbReference type="ChEBI" id="CHEBI:30616"/>
    </ligand>
</feature>
<evidence type="ECO:0000256" key="6">
    <source>
        <dbReference type="ARBA" id="ARBA00022741"/>
    </source>
</evidence>
<comment type="function">
    <text evidence="12">Catalyzes the attachment of serine to tRNA(Ser). Is also able to aminoacylate tRNA(Sec) with serine, to form the misacylated tRNA L-seryl-tRNA(Sec), which will be further converted into selenocysteinyl-tRNA(Sec).</text>
</comment>
<keyword evidence="6 12" id="KW-0547">Nucleotide-binding</keyword>
<evidence type="ECO:0000256" key="7">
    <source>
        <dbReference type="ARBA" id="ARBA00022840"/>
    </source>
</evidence>
<sequence length="423" mass="47851">MLDLKLIRTEPDFIKEKLATRGVDPAEIDDLLALDEKRRSLIVKSETMKAQRNTVSDEISQLKRNKQDADDKITEMRQVSADIKEIDNDLDDLKTQVHDAAAHLPNIPDDSVPVGLTEDGSVELRRWGEKPNMDFTAKAHYEIGEDLGILDFEAGAKVSGSRYLYYLGLGARLERAVYNFFLDQNTEAGFKEVLPPYIVNDDSMYGTGQFPKFKEDVYQLRDEEMTLIPTAEVPLVNYYRDEVIPEEDLPVWFTALTPAFRSEAGSAGRDTRGLIRLHQFNKVEMVKFCKPENSWDELEHLTKHAEDLLQKLGLAYHVITLTTSDMSFTAAKTNDLEVWFPEQNTYREISSCSNTTDFQARRAHIQYRDDNGKLQYVHALNGSGLAVGRTVAAILENYQNADGSVTVPEVLVPYMGGVTKITK</sequence>
<dbReference type="HAMAP" id="MF_00176">
    <property type="entry name" value="Ser_tRNA_synth_type1"/>
    <property type="match status" value="1"/>
</dbReference>
<dbReference type="InterPro" id="IPR002317">
    <property type="entry name" value="Ser-tRNA-ligase_type_1"/>
</dbReference>
<reference evidence="16" key="1">
    <citation type="journal article" date="2019" name="Int. J. Syst. Evol. Microbiol.">
        <title>The Global Catalogue of Microorganisms (GCM) 10K type strain sequencing project: providing services to taxonomists for standard genome sequencing and annotation.</title>
        <authorList>
            <consortium name="The Broad Institute Genomics Platform"/>
            <consortium name="The Broad Institute Genome Sequencing Center for Infectious Disease"/>
            <person name="Wu L."/>
            <person name="Ma J."/>
        </authorList>
    </citation>
    <scope>NUCLEOTIDE SEQUENCE [LARGE SCALE GENOMIC DNA]</scope>
    <source>
        <strain evidence="16">CCM 8905</strain>
    </source>
</reference>
<comment type="similarity">
    <text evidence="3 12">Belongs to the class-II aminoacyl-tRNA synthetase family. Type-1 seryl-tRNA synthetase subfamily.</text>
</comment>
<keyword evidence="5 12" id="KW-0436">Ligase</keyword>
<evidence type="ECO:0000256" key="9">
    <source>
        <dbReference type="ARBA" id="ARBA00023146"/>
    </source>
</evidence>
<keyword evidence="7 12" id="KW-0067">ATP-binding</keyword>
<dbReference type="InterPro" id="IPR010978">
    <property type="entry name" value="tRNA-bd_arm"/>
</dbReference>
<dbReference type="Gene3D" id="3.30.930.10">
    <property type="entry name" value="Bira Bifunctional Protein, Domain 2"/>
    <property type="match status" value="1"/>
</dbReference>
<dbReference type="Pfam" id="PF02403">
    <property type="entry name" value="Seryl_tRNA_N"/>
    <property type="match status" value="1"/>
</dbReference>